<proteinExistence type="predicted"/>
<dbReference type="Pfam" id="PF13302">
    <property type="entry name" value="Acetyltransf_3"/>
    <property type="match status" value="1"/>
</dbReference>
<dbReference type="Proteomes" id="UP001500547">
    <property type="component" value="Unassembled WGS sequence"/>
</dbReference>
<evidence type="ECO:0000259" key="1">
    <source>
        <dbReference type="PROSITE" id="PS51186"/>
    </source>
</evidence>
<feature type="domain" description="N-acetyltransferase" evidence="1">
    <location>
        <begin position="3"/>
        <end position="144"/>
    </location>
</feature>
<gene>
    <name evidence="2" type="ORF">GCM10025770_06220</name>
</gene>
<evidence type="ECO:0000313" key="2">
    <source>
        <dbReference type="EMBL" id="GAA5159621.1"/>
    </source>
</evidence>
<accession>A0ABP9QCJ0</accession>
<dbReference type="PANTHER" id="PTHR43328">
    <property type="entry name" value="ACETYLTRANSFERASE-RELATED"/>
    <property type="match status" value="1"/>
</dbReference>
<dbReference type="RefSeq" id="WP_345531376.1">
    <property type="nucleotide sequence ID" value="NZ_BAABLD010000002.1"/>
</dbReference>
<reference evidence="3" key="1">
    <citation type="journal article" date="2019" name="Int. J. Syst. Evol. Microbiol.">
        <title>The Global Catalogue of Microorganisms (GCM) 10K type strain sequencing project: providing services to taxonomists for standard genome sequencing and annotation.</title>
        <authorList>
            <consortium name="The Broad Institute Genomics Platform"/>
            <consortium name="The Broad Institute Genome Sequencing Center for Infectious Disease"/>
            <person name="Wu L."/>
            <person name="Ma J."/>
        </authorList>
    </citation>
    <scope>NUCLEOTIDE SEQUENCE [LARGE SCALE GENOMIC DNA]</scope>
    <source>
        <strain evidence="3">JCM 18715</strain>
    </source>
</reference>
<sequence>MSLSLRPATTADAEALLRWRNDPQTRAASHTPDLVPAEQHMSWFATVLADPQRRLWIAELADGQTVGSIRADWTGGEYLLSWMLAPEARGKGLGTSLLQAAVKMLPGQIMRAEIKDENVASWRMAEAAGFLCVKNEDGVRHYLR</sequence>
<dbReference type="SUPFAM" id="SSF55729">
    <property type="entry name" value="Acyl-CoA N-acyltransferases (Nat)"/>
    <property type="match status" value="1"/>
</dbReference>
<name>A0ABP9QCJ0_9RHOO</name>
<protein>
    <submittedName>
        <fullName evidence="2">GNAT family N-acetyltransferase</fullName>
    </submittedName>
</protein>
<keyword evidence="3" id="KW-1185">Reference proteome</keyword>
<dbReference type="PROSITE" id="PS51186">
    <property type="entry name" value="GNAT"/>
    <property type="match status" value="1"/>
</dbReference>
<dbReference type="EMBL" id="BAABLD010000002">
    <property type="protein sequence ID" value="GAA5159621.1"/>
    <property type="molecule type" value="Genomic_DNA"/>
</dbReference>
<evidence type="ECO:0000313" key="3">
    <source>
        <dbReference type="Proteomes" id="UP001500547"/>
    </source>
</evidence>
<dbReference type="InterPro" id="IPR000182">
    <property type="entry name" value="GNAT_dom"/>
</dbReference>
<dbReference type="InterPro" id="IPR016181">
    <property type="entry name" value="Acyl_CoA_acyltransferase"/>
</dbReference>
<dbReference type="CDD" id="cd04301">
    <property type="entry name" value="NAT_SF"/>
    <property type="match status" value="1"/>
</dbReference>
<dbReference type="PANTHER" id="PTHR43328:SF1">
    <property type="entry name" value="N-ACETYLTRANSFERASE DOMAIN-CONTAINING PROTEIN"/>
    <property type="match status" value="1"/>
</dbReference>
<organism evidence="2 3">
    <name type="scientific">Viridibacterium curvum</name>
    <dbReference type="NCBI Taxonomy" id="1101404"/>
    <lineage>
        <taxon>Bacteria</taxon>
        <taxon>Pseudomonadati</taxon>
        <taxon>Pseudomonadota</taxon>
        <taxon>Betaproteobacteria</taxon>
        <taxon>Rhodocyclales</taxon>
        <taxon>Rhodocyclaceae</taxon>
        <taxon>Viridibacterium</taxon>
    </lineage>
</organism>
<comment type="caution">
    <text evidence="2">The sequence shown here is derived from an EMBL/GenBank/DDBJ whole genome shotgun (WGS) entry which is preliminary data.</text>
</comment>
<dbReference type="Gene3D" id="3.40.630.30">
    <property type="match status" value="1"/>
</dbReference>